<feature type="domain" description="RNase H type-1" evidence="1">
    <location>
        <begin position="102"/>
        <end position="224"/>
    </location>
</feature>
<dbReference type="EMBL" id="UZAU01000542">
    <property type="status" value="NOT_ANNOTATED_CDS"/>
    <property type="molecule type" value="Genomic_DNA"/>
</dbReference>
<evidence type="ECO:0000259" key="1">
    <source>
        <dbReference type="Pfam" id="PF13456"/>
    </source>
</evidence>
<dbReference type="InterPro" id="IPR036397">
    <property type="entry name" value="RNaseH_sf"/>
</dbReference>
<evidence type="ECO:0000313" key="3">
    <source>
        <dbReference type="Proteomes" id="UP000596661"/>
    </source>
</evidence>
<dbReference type="Gramene" id="evm.model.05.1537">
    <property type="protein sequence ID" value="cds.evm.model.05.1537"/>
    <property type="gene ID" value="evm.TU.05.1537"/>
</dbReference>
<reference evidence="2" key="2">
    <citation type="submission" date="2021-03" db="UniProtKB">
        <authorList>
            <consortium name="EnsemblPlants"/>
        </authorList>
    </citation>
    <scope>IDENTIFICATION</scope>
</reference>
<proteinExistence type="predicted"/>
<dbReference type="Proteomes" id="UP000596661">
    <property type="component" value="Chromosome 5"/>
</dbReference>
<sequence length="249" mass="27383">MFNGDYLLNLSTVLSQQDFELMLCILWGIWTDRNKVVHGGTPRQPAAIVNYAVRFLEDFTRARKSTPPAAATSSEIPATSSTATVQQAAKWQPPQFNGFKMNVDAATNEEQKKLGIGALIRDHNGTVIAAFSKVVQGNFRSDEMEAKALFHALNWALQNQLAITHIETDALRVSSAINHASTNLSCFSDLITDVCYLLSFFPQVLITHVKRSANEAAHGLAKFALGLDDDISWIGEIPYPIFSVVVNDS</sequence>
<dbReference type="InterPro" id="IPR052929">
    <property type="entry name" value="RNase_H-like_EbsB-rel"/>
</dbReference>
<dbReference type="Gene3D" id="3.30.420.10">
    <property type="entry name" value="Ribonuclease H-like superfamily/Ribonuclease H"/>
    <property type="match status" value="1"/>
</dbReference>
<organism evidence="2 3">
    <name type="scientific">Cannabis sativa</name>
    <name type="common">Hemp</name>
    <name type="synonym">Marijuana</name>
    <dbReference type="NCBI Taxonomy" id="3483"/>
    <lineage>
        <taxon>Eukaryota</taxon>
        <taxon>Viridiplantae</taxon>
        <taxon>Streptophyta</taxon>
        <taxon>Embryophyta</taxon>
        <taxon>Tracheophyta</taxon>
        <taxon>Spermatophyta</taxon>
        <taxon>Magnoliopsida</taxon>
        <taxon>eudicotyledons</taxon>
        <taxon>Gunneridae</taxon>
        <taxon>Pentapetalae</taxon>
        <taxon>rosids</taxon>
        <taxon>fabids</taxon>
        <taxon>Rosales</taxon>
        <taxon>Cannabaceae</taxon>
        <taxon>Cannabis</taxon>
    </lineage>
</organism>
<dbReference type="PANTHER" id="PTHR47074:SF48">
    <property type="entry name" value="POLYNUCLEOTIDYL TRANSFERASE, RIBONUCLEASE H-LIKE SUPERFAMILY PROTEIN"/>
    <property type="match status" value="1"/>
</dbReference>
<dbReference type="CDD" id="cd06222">
    <property type="entry name" value="RNase_H_like"/>
    <property type="match status" value="1"/>
</dbReference>
<name>A0A803PLQ2_CANSA</name>
<dbReference type="InterPro" id="IPR044730">
    <property type="entry name" value="RNase_H-like_dom_plant"/>
</dbReference>
<dbReference type="EnsemblPlants" id="evm.model.05.1537">
    <property type="protein sequence ID" value="cds.evm.model.05.1537"/>
    <property type="gene ID" value="evm.TU.05.1537"/>
</dbReference>
<dbReference type="OMA" id="GHERHEA"/>
<reference evidence="2" key="1">
    <citation type="submission" date="2018-11" db="EMBL/GenBank/DDBJ databases">
        <authorList>
            <person name="Grassa J C."/>
        </authorList>
    </citation>
    <scope>NUCLEOTIDE SEQUENCE [LARGE SCALE GENOMIC DNA]</scope>
</reference>
<dbReference type="SUPFAM" id="SSF53098">
    <property type="entry name" value="Ribonuclease H-like"/>
    <property type="match status" value="1"/>
</dbReference>
<dbReference type="Pfam" id="PF13456">
    <property type="entry name" value="RVT_3"/>
    <property type="match status" value="1"/>
</dbReference>
<dbReference type="InterPro" id="IPR012337">
    <property type="entry name" value="RNaseH-like_sf"/>
</dbReference>
<keyword evidence="3" id="KW-1185">Reference proteome</keyword>
<dbReference type="GO" id="GO:0003676">
    <property type="term" value="F:nucleic acid binding"/>
    <property type="evidence" value="ECO:0007669"/>
    <property type="project" value="InterPro"/>
</dbReference>
<dbReference type="PANTHER" id="PTHR47074">
    <property type="entry name" value="BNAC02G40300D PROTEIN"/>
    <property type="match status" value="1"/>
</dbReference>
<dbReference type="GO" id="GO:0004523">
    <property type="term" value="F:RNA-DNA hybrid ribonuclease activity"/>
    <property type="evidence" value="ECO:0007669"/>
    <property type="project" value="InterPro"/>
</dbReference>
<evidence type="ECO:0000313" key="2">
    <source>
        <dbReference type="EnsemblPlants" id="cds.evm.model.05.1537"/>
    </source>
</evidence>
<accession>A0A803PLQ2</accession>
<protein>
    <recommendedName>
        <fullName evidence="1">RNase H type-1 domain-containing protein</fullName>
    </recommendedName>
</protein>
<dbReference type="AlphaFoldDB" id="A0A803PLQ2"/>
<dbReference type="InterPro" id="IPR002156">
    <property type="entry name" value="RNaseH_domain"/>
</dbReference>